<dbReference type="NCBIfam" id="TIGR00506">
    <property type="entry name" value="ribB"/>
    <property type="match status" value="1"/>
</dbReference>
<dbReference type="GO" id="GO:0046872">
    <property type="term" value="F:metal ion binding"/>
    <property type="evidence" value="ECO:0007669"/>
    <property type="project" value="UniProtKB-KW"/>
</dbReference>
<dbReference type="EC" id="4.1.99.12" evidence="11"/>
<dbReference type="GO" id="GO:0005829">
    <property type="term" value="C:cytosol"/>
    <property type="evidence" value="ECO:0007669"/>
    <property type="project" value="TreeGrafter"/>
</dbReference>
<dbReference type="Proteomes" id="UP000267408">
    <property type="component" value="Unassembled WGS sequence"/>
</dbReference>
<sequence>MTIHVSTADEGLQRISGTAGAGVLHEVPDVVDAVRRGQAVVVVDDEGRENEGDLIVAAEFADAAAVNFMITHGRGLVCTAIPAARAEELRLPPMVPVNEDPEGTAFTVSVDGTAAHGVTTGISAHERARTIELLLRGSADDLRRPGHMFPLVARDGGVLERRGHTEAAVELARLAGLAPAAVLVEIVNPDGTMARLPQLVEFSRTHGLLLTSIEKLVEHVGARS</sequence>
<evidence type="ECO:0000256" key="6">
    <source>
        <dbReference type="ARBA" id="ARBA00022619"/>
    </source>
</evidence>
<comment type="subunit">
    <text evidence="11">Homodimer.</text>
</comment>
<dbReference type="UniPathway" id="UPA00275">
    <property type="reaction ID" value="UER00399"/>
</dbReference>
<keyword evidence="7 11" id="KW-0479">Metal-binding</keyword>
<dbReference type="RefSeq" id="WP_123561801.1">
    <property type="nucleotide sequence ID" value="NZ_RJVJ01000002.1"/>
</dbReference>
<evidence type="ECO:0000256" key="10">
    <source>
        <dbReference type="ARBA" id="ARBA00023239"/>
    </source>
</evidence>
<keyword evidence="6 11" id="KW-0686">Riboflavin biosynthesis</keyword>
<evidence type="ECO:0000313" key="12">
    <source>
        <dbReference type="EMBL" id="ROR37710.1"/>
    </source>
</evidence>
<evidence type="ECO:0000313" key="13">
    <source>
        <dbReference type="Proteomes" id="UP000267408"/>
    </source>
</evidence>
<comment type="similarity">
    <text evidence="11">Belongs to the DHBP synthase family.</text>
</comment>
<dbReference type="SUPFAM" id="SSF55821">
    <property type="entry name" value="YrdC/RibB"/>
    <property type="match status" value="1"/>
</dbReference>
<reference evidence="12 13" key="1">
    <citation type="submission" date="2018-11" db="EMBL/GenBank/DDBJ databases">
        <title>Sequencing the genomes of 1000 actinobacteria strains.</title>
        <authorList>
            <person name="Klenk H.-P."/>
        </authorList>
    </citation>
    <scope>NUCLEOTIDE SEQUENCE [LARGE SCALE GENOMIC DNA]</scope>
    <source>
        <strain evidence="12 13">DSM 44780</strain>
    </source>
</reference>
<evidence type="ECO:0000256" key="1">
    <source>
        <dbReference type="ARBA" id="ARBA00000141"/>
    </source>
</evidence>
<evidence type="ECO:0000256" key="8">
    <source>
        <dbReference type="ARBA" id="ARBA00022842"/>
    </source>
</evidence>
<accession>A0A8G1X9D1</accession>
<evidence type="ECO:0000256" key="9">
    <source>
        <dbReference type="ARBA" id="ARBA00023211"/>
    </source>
</evidence>
<dbReference type="GO" id="GO:0003935">
    <property type="term" value="F:GTP cyclohydrolase II activity"/>
    <property type="evidence" value="ECO:0007669"/>
    <property type="project" value="TreeGrafter"/>
</dbReference>
<dbReference type="EMBL" id="RJVJ01000002">
    <property type="protein sequence ID" value="ROR37710.1"/>
    <property type="molecule type" value="Genomic_DNA"/>
</dbReference>
<dbReference type="Gene3D" id="3.90.870.10">
    <property type="entry name" value="DHBP synthase"/>
    <property type="match status" value="1"/>
</dbReference>
<comment type="similarity">
    <text evidence="5">In the N-terminal section; belongs to the DHBP synthase family.</text>
</comment>
<comment type="cofactor">
    <cofactor evidence="2">
        <name>Mn(2+)</name>
        <dbReference type="ChEBI" id="CHEBI:29035"/>
    </cofactor>
</comment>
<comment type="cofactor">
    <cofactor evidence="11">
        <name>Mg(2+)</name>
        <dbReference type="ChEBI" id="CHEBI:18420"/>
    </cofactor>
    <cofactor evidence="11">
        <name>Mn(2+)</name>
        <dbReference type="ChEBI" id="CHEBI:29035"/>
    </cofactor>
    <text evidence="11">Binds 2 divalent metal cations per subunit. Magnesium or manganese.</text>
</comment>
<evidence type="ECO:0000256" key="3">
    <source>
        <dbReference type="ARBA" id="ARBA00002284"/>
    </source>
</evidence>
<dbReference type="OrthoDB" id="9793111at2"/>
<proteinExistence type="inferred from homology"/>
<dbReference type="PANTHER" id="PTHR21327">
    <property type="entry name" value="GTP CYCLOHYDROLASE II-RELATED"/>
    <property type="match status" value="1"/>
</dbReference>
<keyword evidence="8 11" id="KW-0460">Magnesium</keyword>
<dbReference type="PANTHER" id="PTHR21327:SF18">
    <property type="entry name" value="3,4-DIHYDROXY-2-BUTANONE 4-PHOSPHATE SYNTHASE"/>
    <property type="match status" value="1"/>
</dbReference>
<gene>
    <name evidence="12" type="ORF">EDD39_5862</name>
</gene>
<dbReference type="InterPro" id="IPR017945">
    <property type="entry name" value="DHBP_synth_RibB-like_a/b_dom"/>
</dbReference>
<comment type="pathway">
    <text evidence="4 11">Cofactor biosynthesis; riboflavin biosynthesis; 2-hydroxy-3-oxobutyl phosphate from D-ribulose 5-phosphate: step 1/1.</text>
</comment>
<organism evidence="12 13">
    <name type="scientific">Kitasatospora cineracea</name>
    <dbReference type="NCBI Taxonomy" id="88074"/>
    <lineage>
        <taxon>Bacteria</taxon>
        <taxon>Bacillati</taxon>
        <taxon>Actinomycetota</taxon>
        <taxon>Actinomycetes</taxon>
        <taxon>Kitasatosporales</taxon>
        <taxon>Streptomycetaceae</taxon>
        <taxon>Kitasatospora</taxon>
    </lineage>
</organism>
<dbReference type="InterPro" id="IPR000422">
    <property type="entry name" value="DHBP_synthase_RibB"/>
</dbReference>
<keyword evidence="9 11" id="KW-0464">Manganese</keyword>
<comment type="caution">
    <text evidence="12">The sequence shown here is derived from an EMBL/GenBank/DDBJ whole genome shotgun (WGS) entry which is preliminary data.</text>
</comment>
<dbReference type="Pfam" id="PF00926">
    <property type="entry name" value="DHBP_synthase"/>
    <property type="match status" value="1"/>
</dbReference>
<name>A0A8G1X9D1_9ACTN</name>
<evidence type="ECO:0000256" key="2">
    <source>
        <dbReference type="ARBA" id="ARBA00001936"/>
    </source>
</evidence>
<keyword evidence="10 11" id="KW-0456">Lyase</keyword>
<evidence type="ECO:0000256" key="11">
    <source>
        <dbReference type="RuleBase" id="RU003843"/>
    </source>
</evidence>
<evidence type="ECO:0000256" key="4">
    <source>
        <dbReference type="ARBA" id="ARBA00004904"/>
    </source>
</evidence>
<dbReference type="GO" id="GO:0008686">
    <property type="term" value="F:3,4-dihydroxy-2-butanone-4-phosphate synthase activity"/>
    <property type="evidence" value="ECO:0007669"/>
    <property type="project" value="UniProtKB-EC"/>
</dbReference>
<comment type="catalytic activity">
    <reaction evidence="1 11">
        <text>D-ribulose 5-phosphate = (2S)-2-hydroxy-3-oxobutyl phosphate + formate + H(+)</text>
        <dbReference type="Rhea" id="RHEA:18457"/>
        <dbReference type="ChEBI" id="CHEBI:15378"/>
        <dbReference type="ChEBI" id="CHEBI:15740"/>
        <dbReference type="ChEBI" id="CHEBI:58121"/>
        <dbReference type="ChEBI" id="CHEBI:58830"/>
        <dbReference type="EC" id="4.1.99.12"/>
    </reaction>
</comment>
<evidence type="ECO:0000256" key="7">
    <source>
        <dbReference type="ARBA" id="ARBA00022723"/>
    </source>
</evidence>
<protein>
    <recommendedName>
        <fullName evidence="11">3,4-dihydroxy-2-butanone 4-phosphate synthase</fullName>
        <shortName evidence="11">DHBP synthase</shortName>
        <ecNumber evidence="11">4.1.99.12</ecNumber>
    </recommendedName>
</protein>
<dbReference type="FunFam" id="3.90.870.10:FF:000001">
    <property type="entry name" value="Riboflavin biosynthesis protein RibBA"/>
    <property type="match status" value="1"/>
</dbReference>
<comment type="function">
    <text evidence="3 11">Catalyzes the conversion of D-ribulose 5-phosphate to formate and 3,4-dihydroxy-2-butanone 4-phosphate.</text>
</comment>
<dbReference type="AlphaFoldDB" id="A0A8G1X9D1"/>
<dbReference type="GO" id="GO:0009231">
    <property type="term" value="P:riboflavin biosynthetic process"/>
    <property type="evidence" value="ECO:0007669"/>
    <property type="project" value="UniProtKB-UniPathway"/>
</dbReference>
<evidence type="ECO:0000256" key="5">
    <source>
        <dbReference type="ARBA" id="ARBA00005520"/>
    </source>
</evidence>